<dbReference type="Proteomes" id="UP000634134">
    <property type="component" value="Unassembled WGS sequence"/>
</dbReference>
<feature type="transmembrane region" description="Helical" evidence="1">
    <location>
        <begin position="330"/>
        <end position="349"/>
    </location>
</feature>
<name>A0ABR9WKL8_9BACT</name>
<evidence type="ECO:0000313" key="3">
    <source>
        <dbReference type="Proteomes" id="UP000634134"/>
    </source>
</evidence>
<dbReference type="EMBL" id="JACYGY010000002">
    <property type="protein sequence ID" value="MBE9465451.1"/>
    <property type="molecule type" value="Genomic_DNA"/>
</dbReference>
<dbReference type="RefSeq" id="WP_194123748.1">
    <property type="nucleotide sequence ID" value="NZ_JACYGY010000002.1"/>
</dbReference>
<accession>A0ABR9WKL8</accession>
<feature type="transmembrane region" description="Helical" evidence="1">
    <location>
        <begin position="93"/>
        <end position="110"/>
    </location>
</feature>
<proteinExistence type="predicted"/>
<feature type="transmembrane region" description="Helical" evidence="1">
    <location>
        <begin position="116"/>
        <end position="132"/>
    </location>
</feature>
<reference evidence="3" key="1">
    <citation type="submission" date="2023-07" db="EMBL/GenBank/DDBJ databases">
        <title>Dyadobacter sp. nov 'subterranea' isolated from contaminted grondwater.</title>
        <authorList>
            <person name="Szabo I."/>
            <person name="Al-Omari J."/>
            <person name="Szerdahelyi S.G."/>
            <person name="Rado J."/>
        </authorList>
    </citation>
    <scope>NUCLEOTIDE SEQUENCE [LARGE SCALE GENOMIC DNA]</scope>
    <source>
        <strain evidence="3">UP-52</strain>
    </source>
</reference>
<feature type="transmembrane region" description="Helical" evidence="1">
    <location>
        <begin position="206"/>
        <end position="225"/>
    </location>
</feature>
<sequence length="395" mass="45223">MQGKLNPNYSLLILWLFHSSLILLLACINPNHYTTIDSQYYLESAKNILGGNGYTIFEEKGFQWNGTFPVGYSSTIALVSFFTKIDVLWASKIVNISATGIWFSLLNLWFDRSKSVLIGCILILGSFLKLWAHTWSEPLFLVILFCWTYHSYQIANSSELSISRTISVLLLGFLLILARYAGIFIIPLSFIFSVYYFQKKEKNKSLTAAFLSVIWSAGFGFYLFLNYQNSGELYGGARFEDNIRIMENAVSFAKGLINEISIFGNFTFHSFEVFSFIGNSFQILLTALIIKELGPKFTFSNWAKHTFLVAFFYLIFLFILRIFSHFDEPGYRLLSPFTFLVLSGLVCGIPDEQITMRLKNLLIVLVVLSWVEIIPKDGLKKKVCKSLQSITHYDY</sequence>
<comment type="caution">
    <text evidence="2">The sequence shown here is derived from an EMBL/GenBank/DDBJ whole genome shotgun (WGS) entry which is preliminary data.</text>
</comment>
<feature type="transmembrane region" description="Helical" evidence="1">
    <location>
        <begin position="167"/>
        <end position="194"/>
    </location>
</feature>
<gene>
    <name evidence="2" type="ORF">IEE83_26510</name>
</gene>
<evidence type="ECO:0000313" key="2">
    <source>
        <dbReference type="EMBL" id="MBE9465451.1"/>
    </source>
</evidence>
<keyword evidence="1" id="KW-0472">Membrane</keyword>
<protein>
    <recommendedName>
        <fullName evidence="4">Glycosyltransferase RgtA/B/C/D-like domain-containing protein</fullName>
    </recommendedName>
</protein>
<evidence type="ECO:0008006" key="4">
    <source>
        <dbReference type="Google" id="ProtNLM"/>
    </source>
</evidence>
<dbReference type="PROSITE" id="PS51257">
    <property type="entry name" value="PROKAR_LIPOPROTEIN"/>
    <property type="match status" value="1"/>
</dbReference>
<keyword evidence="3" id="KW-1185">Reference proteome</keyword>
<evidence type="ECO:0000256" key="1">
    <source>
        <dbReference type="SAM" id="Phobius"/>
    </source>
</evidence>
<keyword evidence="1" id="KW-0812">Transmembrane</keyword>
<organism evidence="2 3">
    <name type="scientific">Dyadobacter subterraneus</name>
    <dbReference type="NCBI Taxonomy" id="2773304"/>
    <lineage>
        <taxon>Bacteria</taxon>
        <taxon>Pseudomonadati</taxon>
        <taxon>Bacteroidota</taxon>
        <taxon>Cytophagia</taxon>
        <taxon>Cytophagales</taxon>
        <taxon>Spirosomataceae</taxon>
        <taxon>Dyadobacter</taxon>
    </lineage>
</organism>
<feature type="transmembrane region" description="Helical" evidence="1">
    <location>
        <begin position="302"/>
        <end position="324"/>
    </location>
</feature>
<keyword evidence="1" id="KW-1133">Transmembrane helix</keyword>
<feature type="transmembrane region" description="Helical" evidence="1">
    <location>
        <begin position="273"/>
        <end position="290"/>
    </location>
</feature>
<feature type="transmembrane region" description="Helical" evidence="1">
    <location>
        <begin position="12"/>
        <end position="33"/>
    </location>
</feature>